<evidence type="ECO:0000256" key="2">
    <source>
        <dbReference type="ARBA" id="ARBA00023315"/>
    </source>
</evidence>
<reference evidence="4 5" key="1">
    <citation type="submission" date="2020-05" db="EMBL/GenBank/DDBJ databases">
        <title>MicrobeNet Type strains.</title>
        <authorList>
            <person name="Nicholson A.C."/>
        </authorList>
    </citation>
    <scope>NUCLEOTIDE SEQUENCE [LARGE SCALE GENOMIC DNA]</scope>
    <source>
        <strain evidence="4 5">JCM 14547</strain>
    </source>
</reference>
<protein>
    <submittedName>
        <fullName evidence="4">GNAT family N-acetyltransferase</fullName>
    </submittedName>
</protein>
<accession>A0A849BNC8</accession>
<comment type="caution">
    <text evidence="4">The sequence shown here is derived from an EMBL/GenBank/DDBJ whole genome shotgun (WGS) entry which is preliminary data.</text>
</comment>
<gene>
    <name evidence="4" type="ORF">HLB09_07060</name>
</gene>
<evidence type="ECO:0000313" key="5">
    <source>
        <dbReference type="Proteomes" id="UP000555552"/>
    </source>
</evidence>
<evidence type="ECO:0000256" key="1">
    <source>
        <dbReference type="ARBA" id="ARBA00022679"/>
    </source>
</evidence>
<dbReference type="InterPro" id="IPR000182">
    <property type="entry name" value="GNAT_dom"/>
</dbReference>
<proteinExistence type="predicted"/>
<organism evidence="4 5">
    <name type="scientific">Pseudokineococcus marinus</name>
    <dbReference type="NCBI Taxonomy" id="351215"/>
    <lineage>
        <taxon>Bacteria</taxon>
        <taxon>Bacillati</taxon>
        <taxon>Actinomycetota</taxon>
        <taxon>Actinomycetes</taxon>
        <taxon>Kineosporiales</taxon>
        <taxon>Kineosporiaceae</taxon>
        <taxon>Pseudokineococcus</taxon>
    </lineage>
</organism>
<dbReference type="AlphaFoldDB" id="A0A849BNC8"/>
<keyword evidence="2" id="KW-0012">Acyltransferase</keyword>
<dbReference type="InterPro" id="IPR016181">
    <property type="entry name" value="Acyl_CoA_acyltransferase"/>
</dbReference>
<sequence length="166" mass="16820">MPAAPGAAAEVLARVHAADGYPSRWPADPEGWLRPDGARGAWVAVEGPALLGHALLVDRAPGRGLPTDAALEVVRLFVDPAARGRGLAAALLAAAVGRAEGLGLDVDLQVVAASPAVGAYERLGWRAVRRHLASWTEADGTRPEVVRMAPPVAAAPSGAARVGGAA</sequence>
<dbReference type="PROSITE" id="PS51186">
    <property type="entry name" value="GNAT"/>
    <property type="match status" value="1"/>
</dbReference>
<keyword evidence="1 4" id="KW-0808">Transferase</keyword>
<keyword evidence="5" id="KW-1185">Reference proteome</keyword>
<evidence type="ECO:0000259" key="3">
    <source>
        <dbReference type="PROSITE" id="PS51186"/>
    </source>
</evidence>
<dbReference type="PANTHER" id="PTHR43877">
    <property type="entry name" value="AMINOALKYLPHOSPHONATE N-ACETYLTRANSFERASE-RELATED-RELATED"/>
    <property type="match status" value="1"/>
</dbReference>
<dbReference type="Pfam" id="PF00583">
    <property type="entry name" value="Acetyltransf_1"/>
    <property type="match status" value="1"/>
</dbReference>
<dbReference type="SUPFAM" id="SSF55729">
    <property type="entry name" value="Acyl-CoA N-acyltransferases (Nat)"/>
    <property type="match status" value="1"/>
</dbReference>
<feature type="domain" description="N-acetyltransferase" evidence="3">
    <location>
        <begin position="1"/>
        <end position="153"/>
    </location>
</feature>
<dbReference type="Proteomes" id="UP000555552">
    <property type="component" value="Unassembled WGS sequence"/>
</dbReference>
<dbReference type="Gene3D" id="3.40.630.30">
    <property type="match status" value="1"/>
</dbReference>
<evidence type="ECO:0000313" key="4">
    <source>
        <dbReference type="EMBL" id="NNH22853.1"/>
    </source>
</evidence>
<dbReference type="EMBL" id="JABEMA010000074">
    <property type="protein sequence ID" value="NNH22853.1"/>
    <property type="molecule type" value="Genomic_DNA"/>
</dbReference>
<dbReference type="InterPro" id="IPR050832">
    <property type="entry name" value="Bact_Acetyltransf"/>
</dbReference>
<dbReference type="PANTHER" id="PTHR43877:SF2">
    <property type="entry name" value="AMINOALKYLPHOSPHONATE N-ACETYLTRANSFERASE-RELATED"/>
    <property type="match status" value="1"/>
</dbReference>
<dbReference type="GO" id="GO:0016747">
    <property type="term" value="F:acyltransferase activity, transferring groups other than amino-acyl groups"/>
    <property type="evidence" value="ECO:0007669"/>
    <property type="project" value="InterPro"/>
</dbReference>
<name>A0A849BNC8_9ACTN</name>